<proteinExistence type="predicted"/>
<evidence type="ECO:0000313" key="2">
    <source>
        <dbReference type="Proteomes" id="UP000604765"/>
    </source>
</evidence>
<dbReference type="RefSeq" id="WP_203628778.1">
    <property type="nucleotide sequence ID" value="NZ_BNJR01000004.1"/>
</dbReference>
<sequence>MNVRDKIQVIIDSDDSAYQIQQLTGVNSSVIIRLRNNNRSIDNLSLRTVEKLEQYYDYHLAPMKGVSTSVQLSHFRHRLINVLQELYEFEQEKVEKLDAPADEPAIASTIEQLFNDILADQLEIEKLEKIYHQKLNKKPTAKS</sequence>
<dbReference type="Proteomes" id="UP000604765">
    <property type="component" value="Unassembled WGS sequence"/>
</dbReference>
<accession>A0ABQ3VWU6</accession>
<protein>
    <recommendedName>
        <fullName evidence="3">XRE family transcriptional regulator</fullName>
    </recommendedName>
</protein>
<evidence type="ECO:0008006" key="3">
    <source>
        <dbReference type="Google" id="ProtNLM"/>
    </source>
</evidence>
<reference evidence="1 2" key="1">
    <citation type="journal article" date="2021" name="Int. J. Syst. Evol. Microbiol.">
        <title>Lentilactobacillus fungorum sp. nov., isolated from spent mushroom substrates.</title>
        <authorList>
            <person name="Tohno M."/>
            <person name="Tanizawa Y."/>
            <person name="Kojima Y."/>
            <person name="Sakamoto M."/>
            <person name="Ohkuma M."/>
            <person name="Kobayashi H."/>
        </authorList>
    </citation>
    <scope>NUCLEOTIDE SEQUENCE [LARGE SCALE GENOMIC DNA]</scope>
    <source>
        <strain evidence="1 2">YK48G</strain>
    </source>
</reference>
<dbReference type="EMBL" id="BNJR01000004">
    <property type="protein sequence ID" value="GHP12707.1"/>
    <property type="molecule type" value="Genomic_DNA"/>
</dbReference>
<organism evidence="1 2">
    <name type="scientific">Lentilactobacillus fungorum</name>
    <dbReference type="NCBI Taxonomy" id="2201250"/>
    <lineage>
        <taxon>Bacteria</taxon>
        <taxon>Bacillati</taxon>
        <taxon>Bacillota</taxon>
        <taxon>Bacilli</taxon>
        <taxon>Lactobacillales</taxon>
        <taxon>Lactobacillaceae</taxon>
        <taxon>Lentilactobacillus</taxon>
    </lineage>
</organism>
<keyword evidence="2" id="KW-1185">Reference proteome</keyword>
<comment type="caution">
    <text evidence="1">The sequence shown here is derived from an EMBL/GenBank/DDBJ whole genome shotgun (WGS) entry which is preliminary data.</text>
</comment>
<name>A0ABQ3VWU6_9LACO</name>
<evidence type="ECO:0000313" key="1">
    <source>
        <dbReference type="EMBL" id="GHP12707.1"/>
    </source>
</evidence>
<gene>
    <name evidence="1" type="ORF">YK48G_01320</name>
</gene>